<name>B3MIS1_DROAN</name>
<accession>B3MIS1</accession>
<dbReference type="eggNOG" id="ENOG502TFBV">
    <property type="taxonomic scope" value="Eukaryota"/>
</dbReference>
<dbReference type="AlphaFoldDB" id="B3MIS1"/>
<protein>
    <submittedName>
        <fullName evidence="2">Uncharacterized protein</fullName>
    </submittedName>
</protein>
<gene>
    <name evidence="2" type="primary">Dana\GF12745</name>
    <name evidence="2" type="synonym">dana_GLEANR_12762</name>
    <name evidence="2" type="ORF">GF12745</name>
</gene>
<dbReference type="HOGENOM" id="CLU_1344511_0_0_1"/>
<keyword evidence="1" id="KW-0732">Signal</keyword>
<dbReference type="EMBL" id="CH902619">
    <property type="protein sequence ID" value="EDV35981.2"/>
    <property type="molecule type" value="Genomic_DNA"/>
</dbReference>
<dbReference type="GeneID" id="6495592"/>
<proteinExistence type="predicted"/>
<evidence type="ECO:0000256" key="1">
    <source>
        <dbReference type="SAM" id="SignalP"/>
    </source>
</evidence>
<feature type="signal peptide" evidence="1">
    <location>
        <begin position="1"/>
        <end position="25"/>
    </location>
</feature>
<dbReference type="KEGG" id="dan:6495592"/>
<keyword evidence="3" id="KW-1185">Reference proteome</keyword>
<dbReference type="InParanoid" id="B3MIS1"/>
<feature type="chain" id="PRO_5006454762" evidence="1">
    <location>
        <begin position="26"/>
        <end position="146"/>
    </location>
</feature>
<dbReference type="Proteomes" id="UP000007801">
    <property type="component" value="Unassembled WGS sequence"/>
</dbReference>
<reference evidence="2 3" key="1">
    <citation type="journal article" date="2007" name="Nature">
        <title>Evolution of genes and genomes on the Drosophila phylogeny.</title>
        <authorList>
            <consortium name="Drosophila 12 Genomes Consortium"/>
            <person name="Clark A.G."/>
            <person name="Eisen M.B."/>
            <person name="Smith D.R."/>
            <person name="Bergman C.M."/>
            <person name="Oliver B."/>
            <person name="Markow T.A."/>
            <person name="Kaufman T.C."/>
            <person name="Kellis M."/>
            <person name="Gelbart W."/>
            <person name="Iyer V.N."/>
            <person name="Pollard D.A."/>
            <person name="Sackton T.B."/>
            <person name="Larracuente A.M."/>
            <person name="Singh N.D."/>
            <person name="Abad J.P."/>
            <person name="Abt D.N."/>
            <person name="Adryan B."/>
            <person name="Aguade M."/>
            <person name="Akashi H."/>
            <person name="Anderson W.W."/>
            <person name="Aquadro C.F."/>
            <person name="Ardell D.H."/>
            <person name="Arguello R."/>
            <person name="Artieri C.G."/>
            <person name="Barbash D.A."/>
            <person name="Barker D."/>
            <person name="Barsanti P."/>
            <person name="Batterham P."/>
            <person name="Batzoglou S."/>
            <person name="Begun D."/>
            <person name="Bhutkar A."/>
            <person name="Blanco E."/>
            <person name="Bosak S.A."/>
            <person name="Bradley R.K."/>
            <person name="Brand A.D."/>
            <person name="Brent M.R."/>
            <person name="Brooks A.N."/>
            <person name="Brown R.H."/>
            <person name="Butlin R.K."/>
            <person name="Caggese C."/>
            <person name="Calvi B.R."/>
            <person name="Bernardo de Carvalho A."/>
            <person name="Caspi A."/>
            <person name="Castrezana S."/>
            <person name="Celniker S.E."/>
            <person name="Chang J.L."/>
            <person name="Chapple C."/>
            <person name="Chatterji S."/>
            <person name="Chinwalla A."/>
            <person name="Civetta A."/>
            <person name="Clifton S.W."/>
            <person name="Comeron J.M."/>
            <person name="Costello J.C."/>
            <person name="Coyne J.A."/>
            <person name="Daub J."/>
            <person name="David R.G."/>
            <person name="Delcher A.L."/>
            <person name="Delehaunty K."/>
            <person name="Do C.B."/>
            <person name="Ebling H."/>
            <person name="Edwards K."/>
            <person name="Eickbush T."/>
            <person name="Evans J.D."/>
            <person name="Filipski A."/>
            <person name="Findeiss S."/>
            <person name="Freyhult E."/>
            <person name="Fulton L."/>
            <person name="Fulton R."/>
            <person name="Garcia A.C."/>
            <person name="Gardiner A."/>
            <person name="Garfield D.A."/>
            <person name="Garvin B.E."/>
            <person name="Gibson G."/>
            <person name="Gilbert D."/>
            <person name="Gnerre S."/>
            <person name="Godfrey J."/>
            <person name="Good R."/>
            <person name="Gotea V."/>
            <person name="Gravely B."/>
            <person name="Greenberg A.J."/>
            <person name="Griffiths-Jones S."/>
            <person name="Gross S."/>
            <person name="Guigo R."/>
            <person name="Gustafson E.A."/>
            <person name="Haerty W."/>
            <person name="Hahn M.W."/>
            <person name="Halligan D.L."/>
            <person name="Halpern A.L."/>
            <person name="Halter G.M."/>
            <person name="Han M.V."/>
            <person name="Heger A."/>
            <person name="Hillier L."/>
            <person name="Hinrichs A.S."/>
            <person name="Holmes I."/>
            <person name="Hoskins R.A."/>
            <person name="Hubisz M.J."/>
            <person name="Hultmark D."/>
            <person name="Huntley M.A."/>
            <person name="Jaffe D.B."/>
            <person name="Jagadeeshan S."/>
            <person name="Jeck W.R."/>
            <person name="Johnson J."/>
            <person name="Jones C.D."/>
            <person name="Jordan W.C."/>
            <person name="Karpen G.H."/>
            <person name="Kataoka E."/>
            <person name="Keightley P.D."/>
            <person name="Kheradpour P."/>
            <person name="Kirkness E.F."/>
            <person name="Koerich L.B."/>
            <person name="Kristiansen K."/>
            <person name="Kudrna D."/>
            <person name="Kulathinal R.J."/>
            <person name="Kumar S."/>
            <person name="Kwok R."/>
            <person name="Lander E."/>
            <person name="Langley C.H."/>
            <person name="Lapoint R."/>
            <person name="Lazzaro B.P."/>
            <person name="Lee S.J."/>
            <person name="Levesque L."/>
            <person name="Li R."/>
            <person name="Lin C.F."/>
            <person name="Lin M.F."/>
            <person name="Lindblad-Toh K."/>
            <person name="Llopart A."/>
            <person name="Long M."/>
            <person name="Low L."/>
            <person name="Lozovsky E."/>
            <person name="Lu J."/>
            <person name="Luo M."/>
            <person name="Machado C.A."/>
            <person name="Makalowski W."/>
            <person name="Marzo M."/>
            <person name="Matsuda M."/>
            <person name="Matzkin L."/>
            <person name="McAllister B."/>
            <person name="McBride C.S."/>
            <person name="McKernan B."/>
            <person name="McKernan K."/>
            <person name="Mendez-Lago M."/>
            <person name="Minx P."/>
            <person name="Mollenhauer M.U."/>
            <person name="Montooth K."/>
            <person name="Mount S.M."/>
            <person name="Mu X."/>
            <person name="Myers E."/>
            <person name="Negre B."/>
            <person name="Newfeld S."/>
            <person name="Nielsen R."/>
            <person name="Noor M.A."/>
            <person name="O'Grady P."/>
            <person name="Pachter L."/>
            <person name="Papaceit M."/>
            <person name="Parisi M.J."/>
            <person name="Parisi M."/>
            <person name="Parts L."/>
            <person name="Pedersen J.S."/>
            <person name="Pesole G."/>
            <person name="Phillippy A.M."/>
            <person name="Ponting C.P."/>
            <person name="Pop M."/>
            <person name="Porcelli D."/>
            <person name="Powell J.R."/>
            <person name="Prohaska S."/>
            <person name="Pruitt K."/>
            <person name="Puig M."/>
            <person name="Quesneville H."/>
            <person name="Ram K.R."/>
            <person name="Rand D."/>
            <person name="Rasmussen M.D."/>
            <person name="Reed L.K."/>
            <person name="Reenan R."/>
            <person name="Reily A."/>
            <person name="Remington K.A."/>
            <person name="Rieger T.T."/>
            <person name="Ritchie M.G."/>
            <person name="Robin C."/>
            <person name="Rogers Y.H."/>
            <person name="Rohde C."/>
            <person name="Rozas J."/>
            <person name="Rubenfield M.J."/>
            <person name="Ruiz A."/>
            <person name="Russo S."/>
            <person name="Salzberg S.L."/>
            <person name="Sanchez-Gracia A."/>
            <person name="Saranga D.J."/>
            <person name="Sato H."/>
            <person name="Schaeffer S.W."/>
            <person name="Schatz M.C."/>
            <person name="Schlenke T."/>
            <person name="Schwartz R."/>
            <person name="Segarra C."/>
            <person name="Singh R.S."/>
            <person name="Sirot L."/>
            <person name="Sirota M."/>
            <person name="Sisneros N.B."/>
            <person name="Smith C.D."/>
            <person name="Smith T.F."/>
            <person name="Spieth J."/>
            <person name="Stage D.E."/>
            <person name="Stark A."/>
            <person name="Stephan W."/>
            <person name="Strausberg R.L."/>
            <person name="Strempel S."/>
            <person name="Sturgill D."/>
            <person name="Sutton G."/>
            <person name="Sutton G.G."/>
            <person name="Tao W."/>
            <person name="Teichmann S."/>
            <person name="Tobari Y.N."/>
            <person name="Tomimura Y."/>
            <person name="Tsolas J.M."/>
            <person name="Valente V.L."/>
            <person name="Venter E."/>
            <person name="Venter J.C."/>
            <person name="Vicario S."/>
            <person name="Vieira F.G."/>
            <person name="Vilella A.J."/>
            <person name="Villasante A."/>
            <person name="Walenz B."/>
            <person name="Wang J."/>
            <person name="Wasserman M."/>
            <person name="Watts T."/>
            <person name="Wilson D."/>
            <person name="Wilson R.K."/>
            <person name="Wing R.A."/>
            <person name="Wolfner M.F."/>
            <person name="Wong A."/>
            <person name="Wong G.K."/>
            <person name="Wu C.I."/>
            <person name="Wu G."/>
            <person name="Yamamoto D."/>
            <person name="Yang H.P."/>
            <person name="Yang S.P."/>
            <person name="Yorke J.A."/>
            <person name="Yoshida K."/>
            <person name="Zdobnov E."/>
            <person name="Zhang P."/>
            <person name="Zhang Y."/>
            <person name="Zimin A.V."/>
            <person name="Baldwin J."/>
            <person name="Abdouelleil A."/>
            <person name="Abdulkadir J."/>
            <person name="Abebe A."/>
            <person name="Abera B."/>
            <person name="Abreu J."/>
            <person name="Acer S.C."/>
            <person name="Aftuck L."/>
            <person name="Alexander A."/>
            <person name="An P."/>
            <person name="Anderson E."/>
            <person name="Anderson S."/>
            <person name="Arachi H."/>
            <person name="Azer M."/>
            <person name="Bachantsang P."/>
            <person name="Barry A."/>
            <person name="Bayul T."/>
            <person name="Berlin A."/>
            <person name="Bessette D."/>
            <person name="Bloom T."/>
            <person name="Blye J."/>
            <person name="Boguslavskiy L."/>
            <person name="Bonnet C."/>
            <person name="Boukhgalter B."/>
            <person name="Bourzgui I."/>
            <person name="Brown A."/>
            <person name="Cahill P."/>
            <person name="Channer S."/>
            <person name="Cheshatsang Y."/>
            <person name="Chuda L."/>
            <person name="Citroen M."/>
            <person name="Collymore A."/>
            <person name="Cooke P."/>
            <person name="Costello M."/>
            <person name="D'Aco K."/>
            <person name="Daza R."/>
            <person name="De Haan G."/>
            <person name="DeGray S."/>
            <person name="DeMaso C."/>
            <person name="Dhargay N."/>
            <person name="Dooley K."/>
            <person name="Dooley E."/>
            <person name="Doricent M."/>
            <person name="Dorje P."/>
            <person name="Dorjee K."/>
            <person name="Dupes A."/>
            <person name="Elong R."/>
            <person name="Falk J."/>
            <person name="Farina A."/>
            <person name="Faro S."/>
            <person name="Ferguson D."/>
            <person name="Fisher S."/>
            <person name="Foley C.D."/>
            <person name="Franke A."/>
            <person name="Friedrich D."/>
            <person name="Gadbois L."/>
            <person name="Gearin G."/>
            <person name="Gearin C.R."/>
            <person name="Giannoukos G."/>
            <person name="Goode T."/>
            <person name="Graham J."/>
            <person name="Grandbois E."/>
            <person name="Grewal S."/>
            <person name="Gyaltsen K."/>
            <person name="Hafez N."/>
            <person name="Hagos B."/>
            <person name="Hall J."/>
            <person name="Henson C."/>
            <person name="Hollinger A."/>
            <person name="Honan T."/>
            <person name="Huard M.D."/>
            <person name="Hughes L."/>
            <person name="Hurhula B."/>
            <person name="Husby M.E."/>
            <person name="Kamat A."/>
            <person name="Kanga B."/>
            <person name="Kashin S."/>
            <person name="Khazanovich D."/>
            <person name="Kisner P."/>
            <person name="Lance K."/>
            <person name="Lara M."/>
            <person name="Lee W."/>
            <person name="Lennon N."/>
            <person name="Letendre F."/>
            <person name="LeVine R."/>
            <person name="Lipovsky A."/>
            <person name="Liu X."/>
            <person name="Liu J."/>
            <person name="Liu S."/>
            <person name="Lokyitsang T."/>
            <person name="Lokyitsang Y."/>
            <person name="Lubonja R."/>
            <person name="Lui A."/>
            <person name="MacDonald P."/>
            <person name="Magnisalis V."/>
            <person name="Maru K."/>
            <person name="Matthews C."/>
            <person name="McCusker W."/>
            <person name="McDonough S."/>
            <person name="Mehta T."/>
            <person name="Meldrim J."/>
            <person name="Meneus L."/>
            <person name="Mihai O."/>
            <person name="Mihalev A."/>
            <person name="Mihova T."/>
            <person name="Mittelman R."/>
            <person name="Mlenga V."/>
            <person name="Montmayeur A."/>
            <person name="Mulrain L."/>
            <person name="Navidi A."/>
            <person name="Naylor J."/>
            <person name="Negash T."/>
            <person name="Nguyen T."/>
            <person name="Nguyen N."/>
            <person name="Nicol R."/>
            <person name="Norbu C."/>
            <person name="Norbu N."/>
            <person name="Novod N."/>
            <person name="O'Neill B."/>
            <person name="Osman S."/>
            <person name="Markiewicz E."/>
            <person name="Oyono O.L."/>
            <person name="Patti C."/>
            <person name="Phunkhang P."/>
            <person name="Pierre F."/>
            <person name="Priest M."/>
            <person name="Raghuraman S."/>
            <person name="Rege F."/>
            <person name="Reyes R."/>
            <person name="Rise C."/>
            <person name="Rogov P."/>
            <person name="Ross K."/>
            <person name="Ryan E."/>
            <person name="Settipalli S."/>
            <person name="Shea T."/>
            <person name="Sherpa N."/>
            <person name="Shi L."/>
            <person name="Shih D."/>
            <person name="Sparrow T."/>
            <person name="Spaulding J."/>
            <person name="Stalker J."/>
            <person name="Stange-Thomann N."/>
            <person name="Stavropoulos S."/>
            <person name="Stone C."/>
            <person name="Strader C."/>
            <person name="Tesfaye S."/>
            <person name="Thomson T."/>
            <person name="Thoulutsang Y."/>
            <person name="Thoulutsang D."/>
            <person name="Topham K."/>
            <person name="Topping I."/>
            <person name="Tsamla T."/>
            <person name="Vassiliev H."/>
            <person name="Vo A."/>
            <person name="Wangchuk T."/>
            <person name="Wangdi T."/>
            <person name="Weiand M."/>
            <person name="Wilkinson J."/>
            <person name="Wilson A."/>
            <person name="Yadav S."/>
            <person name="Young G."/>
            <person name="Yu Q."/>
            <person name="Zembek L."/>
            <person name="Zhong D."/>
            <person name="Zimmer A."/>
            <person name="Zwirko Z."/>
            <person name="Jaffe D.B."/>
            <person name="Alvarez P."/>
            <person name="Brockman W."/>
            <person name="Butler J."/>
            <person name="Chin C."/>
            <person name="Gnerre S."/>
            <person name="Grabherr M."/>
            <person name="Kleber M."/>
            <person name="Mauceli E."/>
            <person name="MacCallum I."/>
        </authorList>
    </citation>
    <scope>NUCLEOTIDE SEQUENCE [LARGE SCALE GENOMIC DNA]</scope>
    <source>
        <strain evidence="3">Tucson 14024-0371.13</strain>
    </source>
</reference>
<sequence length="146" mass="16340">MRSVRPFEASLWLLLLSICAADAGAIDGTALQELAKLNLTQAKLISDNTTVKCMVTPDLCDWQIHLYEGHAFSVPLPQAAAAQAATQALSTPAPEVFELSPQDSGSKIYIVAEVKPKPERRRRRKLRRRTAFNYFPKRRFALLVFQ</sequence>
<organism evidence="2 3">
    <name type="scientific">Drosophila ananassae</name>
    <name type="common">Fruit fly</name>
    <dbReference type="NCBI Taxonomy" id="7217"/>
    <lineage>
        <taxon>Eukaryota</taxon>
        <taxon>Metazoa</taxon>
        <taxon>Ecdysozoa</taxon>
        <taxon>Arthropoda</taxon>
        <taxon>Hexapoda</taxon>
        <taxon>Insecta</taxon>
        <taxon>Pterygota</taxon>
        <taxon>Neoptera</taxon>
        <taxon>Endopterygota</taxon>
        <taxon>Diptera</taxon>
        <taxon>Brachycera</taxon>
        <taxon>Muscomorpha</taxon>
        <taxon>Ephydroidea</taxon>
        <taxon>Drosophilidae</taxon>
        <taxon>Drosophila</taxon>
        <taxon>Sophophora</taxon>
    </lineage>
</organism>
<evidence type="ECO:0000313" key="3">
    <source>
        <dbReference type="Proteomes" id="UP000007801"/>
    </source>
</evidence>
<evidence type="ECO:0000313" key="2">
    <source>
        <dbReference type="EMBL" id="EDV35981.2"/>
    </source>
</evidence>